<evidence type="ECO:0000313" key="3">
    <source>
        <dbReference type="EnsemblPlants" id="AES74485"/>
    </source>
</evidence>
<organism evidence="2 4">
    <name type="scientific">Medicago truncatula</name>
    <name type="common">Barrel medic</name>
    <name type="synonym">Medicago tribuloides</name>
    <dbReference type="NCBI Taxonomy" id="3880"/>
    <lineage>
        <taxon>Eukaryota</taxon>
        <taxon>Viridiplantae</taxon>
        <taxon>Streptophyta</taxon>
        <taxon>Embryophyta</taxon>
        <taxon>Tracheophyta</taxon>
        <taxon>Spermatophyta</taxon>
        <taxon>Magnoliopsida</taxon>
        <taxon>eudicotyledons</taxon>
        <taxon>Gunneridae</taxon>
        <taxon>Pentapetalae</taxon>
        <taxon>rosids</taxon>
        <taxon>fabids</taxon>
        <taxon>Fabales</taxon>
        <taxon>Fabaceae</taxon>
        <taxon>Papilionoideae</taxon>
        <taxon>50 kb inversion clade</taxon>
        <taxon>NPAAA clade</taxon>
        <taxon>Hologalegina</taxon>
        <taxon>IRL clade</taxon>
        <taxon>Trifolieae</taxon>
        <taxon>Medicago</taxon>
    </lineage>
</organism>
<keyword evidence="4" id="KW-1185">Reference proteome</keyword>
<dbReference type="PaxDb" id="3880-AES74485"/>
<keyword evidence="1" id="KW-0732">Signal</keyword>
<dbReference type="STRING" id="3880.G7KI84"/>
<accession>G7KI84</accession>
<gene>
    <name evidence="2" type="ordered locus">MTR_6g006830</name>
</gene>
<evidence type="ECO:0000313" key="2">
    <source>
        <dbReference type="EMBL" id="AES74485.1"/>
    </source>
</evidence>
<dbReference type="HOGENOM" id="CLU_2816299_0_0_1"/>
<dbReference type="AlphaFoldDB" id="G7KI84"/>
<dbReference type="Proteomes" id="UP000002051">
    <property type="component" value="Chromosome 6"/>
</dbReference>
<dbReference type="InterPro" id="IPR011990">
    <property type="entry name" value="TPR-like_helical_dom_sf"/>
</dbReference>
<feature type="chain" id="PRO_5014573658" evidence="1">
    <location>
        <begin position="25"/>
        <end position="67"/>
    </location>
</feature>
<protein>
    <submittedName>
        <fullName evidence="2">Kinesin light chain, putative</fullName>
    </submittedName>
</protein>
<proteinExistence type="predicted"/>
<name>G7KI84_MEDTR</name>
<dbReference type="PANTHER" id="PTHR46284">
    <property type="entry name" value="PROTEIN KINESIN LIGHT CHAIN-RELATED 3"/>
    <property type="match status" value="1"/>
</dbReference>
<dbReference type="EnsemblPlants" id="AES74485">
    <property type="protein sequence ID" value="AES74485"/>
    <property type="gene ID" value="MTR_6g006830"/>
</dbReference>
<reference evidence="2 4" key="2">
    <citation type="journal article" date="2014" name="BMC Genomics">
        <title>An improved genome release (version Mt4.0) for the model legume Medicago truncatula.</title>
        <authorList>
            <person name="Tang H."/>
            <person name="Krishnakumar V."/>
            <person name="Bidwell S."/>
            <person name="Rosen B."/>
            <person name="Chan A."/>
            <person name="Zhou S."/>
            <person name="Gentzbittel L."/>
            <person name="Childs K.L."/>
            <person name="Yandell M."/>
            <person name="Gundlach H."/>
            <person name="Mayer K.F."/>
            <person name="Schwartz D.C."/>
            <person name="Town C.D."/>
        </authorList>
    </citation>
    <scope>GENOME REANNOTATION</scope>
    <source>
        <strain evidence="3 4">cv. Jemalong A17</strain>
    </source>
</reference>
<reference evidence="2 4" key="1">
    <citation type="journal article" date="2011" name="Nature">
        <title>The Medicago genome provides insight into the evolution of rhizobial symbioses.</title>
        <authorList>
            <person name="Young N.D."/>
            <person name="Debelle F."/>
            <person name="Oldroyd G.E."/>
            <person name="Geurts R."/>
            <person name="Cannon S.B."/>
            <person name="Udvardi M.K."/>
            <person name="Benedito V.A."/>
            <person name="Mayer K.F."/>
            <person name="Gouzy J."/>
            <person name="Schoof H."/>
            <person name="Van de Peer Y."/>
            <person name="Proost S."/>
            <person name="Cook D.R."/>
            <person name="Meyers B.C."/>
            <person name="Spannagl M."/>
            <person name="Cheung F."/>
            <person name="De Mita S."/>
            <person name="Krishnakumar V."/>
            <person name="Gundlach H."/>
            <person name="Zhou S."/>
            <person name="Mudge J."/>
            <person name="Bharti A.K."/>
            <person name="Murray J.D."/>
            <person name="Naoumkina M.A."/>
            <person name="Rosen B."/>
            <person name="Silverstein K.A."/>
            <person name="Tang H."/>
            <person name="Rombauts S."/>
            <person name="Zhao P.X."/>
            <person name="Zhou P."/>
            <person name="Barbe V."/>
            <person name="Bardou P."/>
            <person name="Bechner M."/>
            <person name="Bellec A."/>
            <person name="Berger A."/>
            <person name="Berges H."/>
            <person name="Bidwell S."/>
            <person name="Bisseling T."/>
            <person name="Choisne N."/>
            <person name="Couloux A."/>
            <person name="Denny R."/>
            <person name="Deshpande S."/>
            <person name="Dai X."/>
            <person name="Doyle J.J."/>
            <person name="Dudez A.M."/>
            <person name="Farmer A.D."/>
            <person name="Fouteau S."/>
            <person name="Franken C."/>
            <person name="Gibelin C."/>
            <person name="Gish J."/>
            <person name="Goldstein S."/>
            <person name="Gonzalez A.J."/>
            <person name="Green P.J."/>
            <person name="Hallab A."/>
            <person name="Hartog M."/>
            <person name="Hua A."/>
            <person name="Humphray S.J."/>
            <person name="Jeong D.H."/>
            <person name="Jing Y."/>
            <person name="Jocker A."/>
            <person name="Kenton S.M."/>
            <person name="Kim D.J."/>
            <person name="Klee K."/>
            <person name="Lai H."/>
            <person name="Lang C."/>
            <person name="Lin S."/>
            <person name="Macmil S.L."/>
            <person name="Magdelenat G."/>
            <person name="Matthews L."/>
            <person name="McCorrison J."/>
            <person name="Monaghan E.L."/>
            <person name="Mun J.H."/>
            <person name="Najar F.Z."/>
            <person name="Nicholson C."/>
            <person name="Noirot C."/>
            <person name="O'Bleness M."/>
            <person name="Paule C.R."/>
            <person name="Poulain J."/>
            <person name="Prion F."/>
            <person name="Qin B."/>
            <person name="Qu C."/>
            <person name="Retzel E.F."/>
            <person name="Riddle C."/>
            <person name="Sallet E."/>
            <person name="Samain S."/>
            <person name="Samson N."/>
            <person name="Sanders I."/>
            <person name="Saurat O."/>
            <person name="Scarpelli C."/>
            <person name="Schiex T."/>
            <person name="Segurens B."/>
            <person name="Severin A.J."/>
            <person name="Sherrier D.J."/>
            <person name="Shi R."/>
            <person name="Sims S."/>
            <person name="Singer S.R."/>
            <person name="Sinharoy S."/>
            <person name="Sterck L."/>
            <person name="Viollet A."/>
            <person name="Wang B.B."/>
            <person name="Wang K."/>
            <person name="Wang M."/>
            <person name="Wang X."/>
            <person name="Warfsmann J."/>
            <person name="Weissenbach J."/>
            <person name="White D.D."/>
            <person name="White J.D."/>
            <person name="Wiley G.B."/>
            <person name="Wincker P."/>
            <person name="Xing Y."/>
            <person name="Yang L."/>
            <person name="Yao Z."/>
            <person name="Ying F."/>
            <person name="Zhai J."/>
            <person name="Zhou L."/>
            <person name="Zuber A."/>
            <person name="Denarie J."/>
            <person name="Dixon R.A."/>
            <person name="May G.D."/>
            <person name="Schwartz D.C."/>
            <person name="Rogers J."/>
            <person name="Quetier F."/>
            <person name="Town C.D."/>
            <person name="Roe B.A."/>
        </authorList>
    </citation>
    <scope>NUCLEOTIDE SEQUENCE [LARGE SCALE GENOMIC DNA]</scope>
    <source>
        <strain evidence="2">A17</strain>
        <strain evidence="3 4">cv. Jemalong A17</strain>
    </source>
</reference>
<dbReference type="EMBL" id="CM001222">
    <property type="protein sequence ID" value="AES74485.1"/>
    <property type="molecule type" value="Genomic_DNA"/>
</dbReference>
<dbReference type="Gene3D" id="1.25.40.10">
    <property type="entry name" value="Tetratricopeptide repeat domain"/>
    <property type="match status" value="1"/>
</dbReference>
<dbReference type="eggNOG" id="KOG1840">
    <property type="taxonomic scope" value="Eukaryota"/>
</dbReference>
<dbReference type="PANTHER" id="PTHR46284:SF1">
    <property type="entry name" value="PROTEIN KINESIN LIGHT CHAIN-RELATED 2"/>
    <property type="match status" value="1"/>
</dbReference>
<evidence type="ECO:0000313" key="4">
    <source>
        <dbReference type="Proteomes" id="UP000002051"/>
    </source>
</evidence>
<reference evidence="3" key="3">
    <citation type="submission" date="2015-04" db="UniProtKB">
        <authorList>
            <consortium name="EnsemblPlants"/>
        </authorList>
    </citation>
    <scope>IDENTIFICATION</scope>
    <source>
        <strain evidence="3">cv. Jemalong A17</strain>
    </source>
</reference>
<feature type="signal peptide" evidence="1">
    <location>
        <begin position="1"/>
        <end position="24"/>
    </location>
</feature>
<sequence length="67" mass="7880">MKTRTPKNKWLNVWILFCNEVVFSYQKVSTAFKSTKGENHPTVASVFVRLADLYNKISKFRESKTYC</sequence>
<evidence type="ECO:0000256" key="1">
    <source>
        <dbReference type="SAM" id="SignalP"/>
    </source>
</evidence>